<comment type="caution">
    <text evidence="2">The sequence shown here is derived from an EMBL/GenBank/DDBJ whole genome shotgun (WGS) entry which is preliminary data.</text>
</comment>
<name>A0A9P4JC77_9PEZI</name>
<accession>A0A9P4JC77</accession>
<dbReference type="Proteomes" id="UP000799439">
    <property type="component" value="Unassembled WGS sequence"/>
</dbReference>
<dbReference type="EMBL" id="ML996082">
    <property type="protein sequence ID" value="KAF2156184.1"/>
    <property type="molecule type" value="Genomic_DNA"/>
</dbReference>
<keyword evidence="3" id="KW-1185">Reference proteome</keyword>
<feature type="compositionally biased region" description="Acidic residues" evidence="1">
    <location>
        <begin position="79"/>
        <end position="88"/>
    </location>
</feature>
<gene>
    <name evidence="2" type="ORF">K461DRAFT_291129</name>
</gene>
<reference evidence="2" key="1">
    <citation type="journal article" date="2020" name="Stud. Mycol.">
        <title>101 Dothideomycetes genomes: a test case for predicting lifestyles and emergence of pathogens.</title>
        <authorList>
            <person name="Haridas S."/>
            <person name="Albert R."/>
            <person name="Binder M."/>
            <person name="Bloem J."/>
            <person name="Labutti K."/>
            <person name="Salamov A."/>
            <person name="Andreopoulos B."/>
            <person name="Baker S."/>
            <person name="Barry K."/>
            <person name="Bills G."/>
            <person name="Bluhm B."/>
            <person name="Cannon C."/>
            <person name="Castanera R."/>
            <person name="Culley D."/>
            <person name="Daum C."/>
            <person name="Ezra D."/>
            <person name="Gonzalez J."/>
            <person name="Henrissat B."/>
            <person name="Kuo A."/>
            <person name="Liang C."/>
            <person name="Lipzen A."/>
            <person name="Lutzoni F."/>
            <person name="Magnuson J."/>
            <person name="Mondo S."/>
            <person name="Nolan M."/>
            <person name="Ohm R."/>
            <person name="Pangilinan J."/>
            <person name="Park H.-J."/>
            <person name="Ramirez L."/>
            <person name="Alfaro M."/>
            <person name="Sun H."/>
            <person name="Tritt A."/>
            <person name="Yoshinaga Y."/>
            <person name="Zwiers L.-H."/>
            <person name="Turgeon B."/>
            <person name="Goodwin S."/>
            <person name="Spatafora J."/>
            <person name="Crous P."/>
            <person name="Grigoriev I."/>
        </authorList>
    </citation>
    <scope>NUCLEOTIDE SEQUENCE</scope>
    <source>
        <strain evidence="2">CBS 260.36</strain>
    </source>
</reference>
<organism evidence="2 3">
    <name type="scientific">Myriangium duriaei CBS 260.36</name>
    <dbReference type="NCBI Taxonomy" id="1168546"/>
    <lineage>
        <taxon>Eukaryota</taxon>
        <taxon>Fungi</taxon>
        <taxon>Dikarya</taxon>
        <taxon>Ascomycota</taxon>
        <taxon>Pezizomycotina</taxon>
        <taxon>Dothideomycetes</taxon>
        <taxon>Dothideomycetidae</taxon>
        <taxon>Myriangiales</taxon>
        <taxon>Myriangiaceae</taxon>
        <taxon>Myriangium</taxon>
    </lineage>
</organism>
<feature type="region of interest" description="Disordered" evidence="1">
    <location>
        <begin position="76"/>
        <end position="98"/>
    </location>
</feature>
<protein>
    <submittedName>
        <fullName evidence="2">Uncharacterized protein</fullName>
    </submittedName>
</protein>
<evidence type="ECO:0000313" key="3">
    <source>
        <dbReference type="Proteomes" id="UP000799439"/>
    </source>
</evidence>
<feature type="compositionally biased region" description="Basic and acidic residues" evidence="1">
    <location>
        <begin position="89"/>
        <end position="98"/>
    </location>
</feature>
<evidence type="ECO:0000313" key="2">
    <source>
        <dbReference type="EMBL" id="KAF2156184.1"/>
    </source>
</evidence>
<sequence>MVVNAGAGKSATFNATLGYRDLAPEGGAAVSVIQVVTKYTDSGTNDGSFRAEIIFKAPEGIRRDIAQHFQAWMRYGPLTDDDSDDEDEERIKDEADESKADYFKTAEAYLTQAFGTLQGFENEAAFERTMRPPDARK</sequence>
<evidence type="ECO:0000256" key="1">
    <source>
        <dbReference type="SAM" id="MobiDB-lite"/>
    </source>
</evidence>
<proteinExistence type="predicted"/>
<dbReference type="AlphaFoldDB" id="A0A9P4JC77"/>